<dbReference type="EMBL" id="CDOD01000022">
    <property type="protein sequence ID" value="CEN35776.1"/>
    <property type="molecule type" value="Genomic_DNA"/>
</dbReference>
<dbReference type="PROSITE" id="PS00018">
    <property type="entry name" value="EF_HAND_1"/>
    <property type="match status" value="1"/>
</dbReference>
<keyword evidence="2" id="KW-1185">Reference proteome</keyword>
<reference evidence="2" key="1">
    <citation type="submission" date="2015-01" db="EMBL/GenBank/DDBJ databases">
        <authorList>
            <person name="MANFREDI Pablo"/>
        </authorList>
    </citation>
    <scope>NUCLEOTIDE SEQUENCE [LARGE SCALE GENOMIC DNA]</scope>
    <source>
        <strain evidence="2">Ccyn2B</strain>
    </source>
</reference>
<evidence type="ECO:0008006" key="3">
    <source>
        <dbReference type="Google" id="ProtNLM"/>
    </source>
</evidence>
<dbReference type="RefSeq" id="WP_041992129.1">
    <property type="nucleotide sequence ID" value="NZ_CDOD01000022.1"/>
</dbReference>
<proteinExistence type="predicted"/>
<dbReference type="AlphaFoldDB" id="A0A0B7H845"/>
<dbReference type="Proteomes" id="UP000038055">
    <property type="component" value="Unassembled WGS sequence"/>
</dbReference>
<accession>A0A0B7H845</accession>
<evidence type="ECO:0000313" key="2">
    <source>
        <dbReference type="Proteomes" id="UP000038055"/>
    </source>
</evidence>
<gene>
    <name evidence="1" type="ORF">CCYN2B_290012</name>
</gene>
<name>A0A0B7H845_9FLAO</name>
<organism evidence="1 2">
    <name type="scientific">Capnocytophaga cynodegmi</name>
    <dbReference type="NCBI Taxonomy" id="28189"/>
    <lineage>
        <taxon>Bacteria</taxon>
        <taxon>Pseudomonadati</taxon>
        <taxon>Bacteroidota</taxon>
        <taxon>Flavobacteriia</taxon>
        <taxon>Flavobacteriales</taxon>
        <taxon>Flavobacteriaceae</taxon>
        <taxon>Capnocytophaga</taxon>
    </lineage>
</organism>
<dbReference type="InterPro" id="IPR018247">
    <property type="entry name" value="EF_Hand_1_Ca_BS"/>
</dbReference>
<sequence>MSPIYHKGTRVKVISKTDKYTRVEPLEKIVIGRANNWTFLGDIDKDGNVITKYPIAKNERKSFWIENLFVGQEEHKGEKGNKNNVLTTSLPHIYLTDPELEAKKRNKSVHYEDKLSQKVVVDIRLCKEKVKYDAAEWIYVKSHYYREGKTIYNQGWVEIPKKEERFSAYHWDKFGFKTYEAGKERFYKVEGILQEEETSPFITEVIKRIDTNGNKKIDHFELRNSYNTSEVSHILSRMVCKHKSEWSYDVDKIKQDTKTYFEKIKNHFKQEYEPQKGKTEAENENLSKHLDNLLDSVLLKAKALYFWDEQFAKKTGLPADGFVWHFEPFAWVEQMKRVFDVLDKNTIYITRKWEKWTGKNESSATFGTFKFGDLERYICEPYGPETTERNKDKRIPLGTYSLM</sequence>
<evidence type="ECO:0000313" key="1">
    <source>
        <dbReference type="EMBL" id="CEN35776.1"/>
    </source>
</evidence>
<protein>
    <recommendedName>
        <fullName evidence="3">EF-hand domain-containing protein</fullName>
    </recommendedName>
</protein>